<dbReference type="Pfam" id="PF13185">
    <property type="entry name" value="GAF_2"/>
    <property type="match status" value="1"/>
</dbReference>
<name>A0ABU8VN71_9BURK</name>
<evidence type="ECO:0000313" key="2">
    <source>
        <dbReference type="EMBL" id="MEJ8814607.1"/>
    </source>
</evidence>
<evidence type="ECO:0000313" key="3">
    <source>
        <dbReference type="Proteomes" id="UP001365846"/>
    </source>
</evidence>
<organism evidence="2 3">
    <name type="scientific">Variovorax ureilyticus</name>
    <dbReference type="NCBI Taxonomy" id="1836198"/>
    <lineage>
        <taxon>Bacteria</taxon>
        <taxon>Pseudomonadati</taxon>
        <taxon>Pseudomonadota</taxon>
        <taxon>Betaproteobacteria</taxon>
        <taxon>Burkholderiales</taxon>
        <taxon>Comamonadaceae</taxon>
        <taxon>Variovorax</taxon>
    </lineage>
</organism>
<comment type="caution">
    <text evidence="2">The sequence shown here is derived from an EMBL/GenBank/DDBJ whole genome shotgun (WGS) entry which is preliminary data.</text>
</comment>
<dbReference type="SUPFAM" id="SSF55781">
    <property type="entry name" value="GAF domain-like"/>
    <property type="match status" value="1"/>
</dbReference>
<dbReference type="Gene3D" id="3.30.450.40">
    <property type="match status" value="1"/>
</dbReference>
<evidence type="ECO:0000259" key="1">
    <source>
        <dbReference type="SMART" id="SM00065"/>
    </source>
</evidence>
<dbReference type="RefSeq" id="WP_340359828.1">
    <property type="nucleotide sequence ID" value="NZ_JBBKZU010000013.1"/>
</dbReference>
<gene>
    <name evidence="2" type="ORF">WKW77_26260</name>
</gene>
<protein>
    <submittedName>
        <fullName evidence="2">GAF domain-containing protein</fullName>
    </submittedName>
</protein>
<dbReference type="SMART" id="SM00065">
    <property type="entry name" value="GAF"/>
    <property type="match status" value="1"/>
</dbReference>
<reference evidence="2 3" key="1">
    <citation type="submission" date="2024-03" db="EMBL/GenBank/DDBJ databases">
        <title>Novel species of the genus Variovorax.</title>
        <authorList>
            <person name="Liu Q."/>
            <person name="Xin Y.-H."/>
        </authorList>
    </citation>
    <scope>NUCLEOTIDE SEQUENCE [LARGE SCALE GENOMIC DNA]</scope>
    <source>
        <strain evidence="2 3">KACC 18899</strain>
    </source>
</reference>
<dbReference type="InterPro" id="IPR029016">
    <property type="entry name" value="GAF-like_dom_sf"/>
</dbReference>
<keyword evidence="3" id="KW-1185">Reference proteome</keyword>
<dbReference type="Proteomes" id="UP001365846">
    <property type="component" value="Unassembled WGS sequence"/>
</dbReference>
<proteinExistence type="predicted"/>
<dbReference type="EMBL" id="JBBKZU010000013">
    <property type="protein sequence ID" value="MEJ8814607.1"/>
    <property type="molecule type" value="Genomic_DNA"/>
</dbReference>
<feature type="domain" description="GAF" evidence="1">
    <location>
        <begin position="22"/>
        <end position="170"/>
    </location>
</feature>
<accession>A0ABU8VN71</accession>
<sequence>MEWSERIAAITAEAYGVDGISCIERSIGGLLRIVREQIDLEVVFVGEFVEGRRIFRHVAARDDDAIIEVGQSHEIDQTICQRIVDGRMPHVIDSVAGVRTQYGLSPAYGVLGAHIGVPVRFADGGLYGVLCGFSLEARDHLGERDLKRMEMAANAAARLLAQARGLDVEPVAQALN</sequence>
<dbReference type="InterPro" id="IPR003018">
    <property type="entry name" value="GAF"/>
</dbReference>